<evidence type="ECO:0000313" key="3">
    <source>
        <dbReference type="Proteomes" id="UP000516444"/>
    </source>
</evidence>
<dbReference type="AlphaFoldDB" id="A0A7G1P0B3"/>
<evidence type="ECO:0000313" key="2">
    <source>
        <dbReference type="EMBL" id="BCL28858.1"/>
    </source>
</evidence>
<dbReference type="SUPFAM" id="SSF53474">
    <property type="entry name" value="alpha/beta-Hydrolases"/>
    <property type="match status" value="1"/>
</dbReference>
<dbReference type="EMBL" id="AP023440">
    <property type="protein sequence ID" value="BCL28858.1"/>
    <property type="molecule type" value="Genomic_DNA"/>
</dbReference>
<keyword evidence="1" id="KW-0812">Transmembrane</keyword>
<name>A0A7G1P0B3_9ACTN</name>
<protein>
    <recommendedName>
        <fullName evidence="4">Pectin acetylesterase</fullName>
    </recommendedName>
</protein>
<dbReference type="PANTHER" id="PTHR21562">
    <property type="entry name" value="NOTUM-RELATED"/>
    <property type="match status" value="1"/>
</dbReference>
<dbReference type="GO" id="GO:0016787">
    <property type="term" value="F:hydrolase activity"/>
    <property type="evidence" value="ECO:0007669"/>
    <property type="project" value="InterPro"/>
</dbReference>
<keyword evidence="1" id="KW-0472">Membrane</keyword>
<dbReference type="Proteomes" id="UP000516444">
    <property type="component" value="Chromosome"/>
</dbReference>
<dbReference type="InterPro" id="IPR029058">
    <property type="entry name" value="AB_hydrolase_fold"/>
</dbReference>
<keyword evidence="3" id="KW-1185">Reference proteome</keyword>
<proteinExistence type="predicted"/>
<accession>A0A7G1P0B3</accession>
<dbReference type="KEGG" id="sgm:GCM10017557_37170"/>
<dbReference type="PANTHER" id="PTHR21562:SF83">
    <property type="entry name" value="PECTIN ACETYLESTERASE 4"/>
    <property type="match status" value="1"/>
</dbReference>
<feature type="transmembrane region" description="Helical" evidence="1">
    <location>
        <begin position="20"/>
        <end position="46"/>
    </location>
</feature>
<reference evidence="2 3" key="1">
    <citation type="journal article" date="2014" name="Int. J. Syst. Evol. Microbiol.">
        <title>Complete genome sequence of Corynebacterium casei LMG S-19264T (=DSM 44701T), isolated from a smear-ripened cheese.</title>
        <authorList>
            <consortium name="US DOE Joint Genome Institute (JGI-PGF)"/>
            <person name="Walter F."/>
            <person name="Albersmeier A."/>
            <person name="Kalinowski J."/>
            <person name="Ruckert C."/>
        </authorList>
    </citation>
    <scope>NUCLEOTIDE SEQUENCE [LARGE SCALE GENOMIC DNA]</scope>
    <source>
        <strain evidence="2 3">JCM 4677</strain>
    </source>
</reference>
<dbReference type="InterPro" id="IPR004963">
    <property type="entry name" value="PAE/NOTUM"/>
</dbReference>
<gene>
    <name evidence="2" type="ORF">GCM10017557_37170</name>
</gene>
<sequence length="405" mass="44922">MKLLRWTGAVAVFGLVAWCLYWNFLATSLVVASVLLLGPVYLYFVFFGRPGEVAKLDDIGDNKWHTVDLGAGTLSSDGSEYALFVRRGESKNLLIQFGGGGACWDDNSAARPITPLSVISGYTRELKAYYFKSLTRLFPAGLSGIAKNRDAKNAFRDWNVVFIPYSTGDVHIGNATTTYTRDGKTFEVHHHGRNNCLASLEWVYANFPDAAKVLVAGESAGAWGSACYAPQIADQYPGRKVYCLSDGVGLVSSRWDEIVNTVWGAESAKNLGFEVGTDMFEDALVRRTDAKNRNIIYLHSNTLYDDTLTRFSAALNGLPIDTTDFVDEWASNTKASMKRLSESDIDYNYFLTEWGHNPKRHTTTHTLTTNENYHRCTADGIAYSEWLKRNVIDEESLSLGTGLLA</sequence>
<organism evidence="2 3">
    <name type="scientific">Streptomyces aurantiacus</name>
    <dbReference type="NCBI Taxonomy" id="47760"/>
    <lineage>
        <taxon>Bacteria</taxon>
        <taxon>Bacillati</taxon>
        <taxon>Actinomycetota</taxon>
        <taxon>Actinomycetes</taxon>
        <taxon>Kitasatosporales</taxon>
        <taxon>Streptomycetaceae</taxon>
        <taxon>Streptomyces</taxon>
        <taxon>Streptomyces aurantiacus group</taxon>
    </lineage>
</organism>
<keyword evidence="1" id="KW-1133">Transmembrane helix</keyword>
<dbReference type="Pfam" id="PF03283">
    <property type="entry name" value="PAE"/>
    <property type="match status" value="1"/>
</dbReference>
<evidence type="ECO:0000256" key="1">
    <source>
        <dbReference type="SAM" id="Phobius"/>
    </source>
</evidence>
<evidence type="ECO:0008006" key="4">
    <source>
        <dbReference type="Google" id="ProtNLM"/>
    </source>
</evidence>